<accession>A0AA38C7T6</accession>
<gene>
    <name evidence="7" type="ORF">KI387_043567</name>
</gene>
<dbReference type="InterPro" id="IPR008417">
    <property type="entry name" value="BAP29/BAP31"/>
</dbReference>
<comment type="function">
    <text evidence="5">May play a role in anterograde transport of membrane proteins from the endoplasmic reticulum to the Golgi.</text>
</comment>
<evidence type="ECO:0000256" key="4">
    <source>
        <dbReference type="ARBA" id="ARBA00023136"/>
    </source>
</evidence>
<dbReference type="GO" id="GO:0005789">
    <property type="term" value="C:endoplasmic reticulum membrane"/>
    <property type="evidence" value="ECO:0007669"/>
    <property type="project" value="UniProtKB-SubCell"/>
</dbReference>
<feature type="non-terminal residue" evidence="7">
    <location>
        <position position="1"/>
    </location>
</feature>
<dbReference type="GO" id="GO:0070973">
    <property type="term" value="P:protein localization to endoplasmic reticulum exit site"/>
    <property type="evidence" value="ECO:0007669"/>
    <property type="project" value="UniProtKB-UniRule"/>
</dbReference>
<evidence type="ECO:0000313" key="7">
    <source>
        <dbReference type="EMBL" id="KAH9291243.1"/>
    </source>
</evidence>
<sequence length="148" mass="17201">VRLAYQENTLLSMALEWGIMGVAVVVEVLLLLVIALPGTQSFRKSLISFSRASLQPLFTVVPFACFLLMDIYWKYEHLPKCEEHDCISYELDRHHRSILKVQRNLLLVGGALILYWLLYRVTFLLVCIEQLHLQVKKLKDAEIKEENE</sequence>
<dbReference type="GO" id="GO:0006886">
    <property type="term" value="P:intracellular protein transport"/>
    <property type="evidence" value="ECO:0007669"/>
    <property type="project" value="UniProtKB-UniRule"/>
</dbReference>
<protein>
    <recommendedName>
        <fullName evidence="5">Endoplasmic reticulum transmembrane protein</fullName>
    </recommendedName>
</protein>
<keyword evidence="3 5" id="KW-1133">Transmembrane helix</keyword>
<keyword evidence="4 5" id="KW-0472">Membrane</keyword>
<dbReference type="OMA" id="WKYEHSS"/>
<comment type="similarity">
    <text evidence="5">Belongs to the BCAP29/BCAP31 family.</text>
</comment>
<dbReference type="GO" id="GO:0006888">
    <property type="term" value="P:endoplasmic reticulum to Golgi vesicle-mediated transport"/>
    <property type="evidence" value="ECO:0007669"/>
    <property type="project" value="UniProtKB-UniRule"/>
</dbReference>
<keyword evidence="5" id="KW-0256">Endoplasmic reticulum</keyword>
<dbReference type="PANTHER" id="PTHR12701:SF12">
    <property type="entry name" value="ENDOPLASMIC RETICULUM TRANSMEMBRANE PROTEIN"/>
    <property type="match status" value="1"/>
</dbReference>
<feature type="transmembrane region" description="Helical" evidence="5">
    <location>
        <begin position="57"/>
        <end position="75"/>
    </location>
</feature>
<keyword evidence="5" id="KW-0931">ER-Golgi transport</keyword>
<dbReference type="AlphaFoldDB" id="A0AA38C7T6"/>
<organism evidence="7 8">
    <name type="scientific">Taxus chinensis</name>
    <name type="common">Chinese yew</name>
    <name type="synonym">Taxus wallichiana var. chinensis</name>
    <dbReference type="NCBI Taxonomy" id="29808"/>
    <lineage>
        <taxon>Eukaryota</taxon>
        <taxon>Viridiplantae</taxon>
        <taxon>Streptophyta</taxon>
        <taxon>Embryophyta</taxon>
        <taxon>Tracheophyta</taxon>
        <taxon>Spermatophyta</taxon>
        <taxon>Pinopsida</taxon>
        <taxon>Pinidae</taxon>
        <taxon>Conifers II</taxon>
        <taxon>Cupressales</taxon>
        <taxon>Taxaceae</taxon>
        <taxon>Taxus</taxon>
    </lineage>
</organism>
<dbReference type="Proteomes" id="UP000824469">
    <property type="component" value="Unassembled WGS sequence"/>
</dbReference>
<reference evidence="7 8" key="1">
    <citation type="journal article" date="2021" name="Nat. Plants">
        <title>The Taxus genome provides insights into paclitaxel biosynthesis.</title>
        <authorList>
            <person name="Xiong X."/>
            <person name="Gou J."/>
            <person name="Liao Q."/>
            <person name="Li Y."/>
            <person name="Zhou Q."/>
            <person name="Bi G."/>
            <person name="Li C."/>
            <person name="Du R."/>
            <person name="Wang X."/>
            <person name="Sun T."/>
            <person name="Guo L."/>
            <person name="Liang H."/>
            <person name="Lu P."/>
            <person name="Wu Y."/>
            <person name="Zhang Z."/>
            <person name="Ro D.K."/>
            <person name="Shang Y."/>
            <person name="Huang S."/>
            <person name="Yan J."/>
        </authorList>
    </citation>
    <scope>NUCLEOTIDE SEQUENCE [LARGE SCALE GENOMIC DNA]</scope>
    <source>
        <strain evidence="7">Ta-2019</strain>
    </source>
</reference>
<keyword evidence="5" id="KW-0813">Transport</keyword>
<dbReference type="Pfam" id="PF05529">
    <property type="entry name" value="Bap31"/>
    <property type="match status" value="1"/>
</dbReference>
<evidence type="ECO:0000256" key="2">
    <source>
        <dbReference type="ARBA" id="ARBA00022692"/>
    </source>
</evidence>
<evidence type="ECO:0000259" key="6">
    <source>
        <dbReference type="Pfam" id="PF05529"/>
    </source>
</evidence>
<evidence type="ECO:0000313" key="8">
    <source>
        <dbReference type="Proteomes" id="UP000824469"/>
    </source>
</evidence>
<feature type="transmembrane region" description="Helical" evidence="5">
    <location>
        <begin position="105"/>
        <end position="128"/>
    </location>
</feature>
<proteinExistence type="inferred from homology"/>
<feature type="domain" description="BAP29/BAP31 transmembrane" evidence="6">
    <location>
        <begin position="13"/>
        <end position="135"/>
    </location>
</feature>
<evidence type="ECO:0000256" key="1">
    <source>
        <dbReference type="ARBA" id="ARBA00004141"/>
    </source>
</evidence>
<evidence type="ECO:0000256" key="5">
    <source>
        <dbReference type="RuleBase" id="RU367026"/>
    </source>
</evidence>
<dbReference type="InterPro" id="IPR040463">
    <property type="entry name" value="BAP29/BAP31_N"/>
</dbReference>
<feature type="transmembrane region" description="Helical" evidence="5">
    <location>
        <begin position="17"/>
        <end position="36"/>
    </location>
</feature>
<dbReference type="EMBL" id="JAHRHJ020003751">
    <property type="protein sequence ID" value="KAH9291243.1"/>
    <property type="molecule type" value="Genomic_DNA"/>
</dbReference>
<keyword evidence="8" id="KW-1185">Reference proteome</keyword>
<evidence type="ECO:0000256" key="3">
    <source>
        <dbReference type="ARBA" id="ARBA00022989"/>
    </source>
</evidence>
<comment type="subcellular location">
    <subcellularLocation>
        <location evidence="5">Endoplasmic reticulum membrane</location>
        <topology evidence="5">Multi-pass membrane protein</topology>
    </subcellularLocation>
    <subcellularLocation>
        <location evidence="1">Membrane</location>
        <topology evidence="1">Multi-pass membrane protein</topology>
    </subcellularLocation>
</comment>
<comment type="caution">
    <text evidence="7">The sequence shown here is derived from an EMBL/GenBank/DDBJ whole genome shotgun (WGS) entry which is preliminary data.</text>
</comment>
<dbReference type="PANTHER" id="PTHR12701">
    <property type="entry name" value="BCR-ASSOCIATED PROTEIN, BAP"/>
    <property type="match status" value="1"/>
</dbReference>
<keyword evidence="5" id="KW-0653">Protein transport</keyword>
<name>A0AA38C7T6_TAXCH</name>
<keyword evidence="2 5" id="KW-0812">Transmembrane</keyword>